<evidence type="ECO:0000313" key="2">
    <source>
        <dbReference type="EMBL" id="ANF55735.1"/>
    </source>
</evidence>
<keyword evidence="3" id="KW-1185">Reference proteome</keyword>
<dbReference type="RefSeq" id="WP_025978662.1">
    <property type="nucleotide sequence ID" value="NZ_CP015614.1"/>
</dbReference>
<dbReference type="Proteomes" id="UP000077603">
    <property type="component" value="Chromosome"/>
</dbReference>
<organism evidence="2 3">
    <name type="scientific">Brevundimonas naejangsanensis</name>
    <dbReference type="NCBI Taxonomy" id="588932"/>
    <lineage>
        <taxon>Bacteria</taxon>
        <taxon>Pseudomonadati</taxon>
        <taxon>Pseudomonadota</taxon>
        <taxon>Alphaproteobacteria</taxon>
        <taxon>Caulobacterales</taxon>
        <taxon>Caulobacteraceae</taxon>
        <taxon>Brevundimonas</taxon>
    </lineage>
</organism>
<feature type="region of interest" description="Disordered" evidence="1">
    <location>
        <begin position="1"/>
        <end position="121"/>
    </location>
</feature>
<feature type="compositionally biased region" description="Basic residues" evidence="1">
    <location>
        <begin position="27"/>
        <end position="36"/>
    </location>
</feature>
<dbReference type="EMBL" id="CP015614">
    <property type="protein sequence ID" value="ANF55735.1"/>
    <property type="molecule type" value="Genomic_DNA"/>
</dbReference>
<dbReference type="STRING" id="588932.DA69_13950"/>
<feature type="compositionally biased region" description="Low complexity" evidence="1">
    <location>
        <begin position="40"/>
        <end position="60"/>
    </location>
</feature>
<evidence type="ECO:0000256" key="1">
    <source>
        <dbReference type="SAM" id="MobiDB-lite"/>
    </source>
</evidence>
<name>A0A172Y9M8_9CAUL</name>
<dbReference type="AlphaFoldDB" id="A0A172Y9M8"/>
<dbReference type="OrthoDB" id="7207160at2"/>
<protein>
    <submittedName>
        <fullName evidence="2">Uncharacterized protein</fullName>
    </submittedName>
</protein>
<accession>A0A172Y9M8</accession>
<reference evidence="2 3" key="1">
    <citation type="journal article" date="2014" name="Genome Announc.">
        <title>Genome Sequence of a Promising Hydrogen-Producing Facultative Anaerobic Bacterium, Brevundimonas naejangsanensis Strain B1.</title>
        <authorList>
            <person name="Su H."/>
            <person name="Zhang T."/>
            <person name="Bao M."/>
            <person name="Jiang Y."/>
            <person name="Wang Y."/>
            <person name="Tan T."/>
        </authorList>
    </citation>
    <scope>NUCLEOTIDE SEQUENCE [LARGE SCALE GENOMIC DNA]</scope>
    <source>
        <strain evidence="2 3">B1</strain>
    </source>
</reference>
<dbReference type="eggNOG" id="ENOG5033CGE">
    <property type="taxonomic scope" value="Bacteria"/>
</dbReference>
<gene>
    <name evidence="2" type="ORF">DA69_13950</name>
</gene>
<proteinExistence type="predicted"/>
<sequence length="121" mass="12942">MTDEIRPIGAAGPMNDPVVDERGDKDRRRRERRRARALVPTEAEAADQAADPAASPAKPAVTPPPPPAAFAAQVLGQSGQKRGLKGGAPVLDAARTTYLGREYSGRHDRRPSPGRARKTEI</sequence>
<evidence type="ECO:0000313" key="3">
    <source>
        <dbReference type="Proteomes" id="UP000077603"/>
    </source>
</evidence>
<dbReference type="KEGG" id="bne:DA69_13950"/>